<dbReference type="EMBL" id="SOHQ01000051">
    <property type="protein sequence ID" value="TFD74643.1"/>
    <property type="molecule type" value="Genomic_DNA"/>
</dbReference>
<dbReference type="OrthoDB" id="3177877at2"/>
<dbReference type="RefSeq" id="WP_134172182.1">
    <property type="nucleotide sequence ID" value="NZ_SODI01000001.1"/>
</dbReference>
<evidence type="ECO:0000313" key="3">
    <source>
        <dbReference type="EMBL" id="TFD74643.1"/>
    </source>
</evidence>
<dbReference type="PANTHER" id="PTHR32182">
    <property type="entry name" value="DNA REPLICATION AND REPAIR PROTEIN RECF"/>
    <property type="match status" value="1"/>
</dbReference>
<accession>A0A4Y8KHW0</accession>
<evidence type="ECO:0000259" key="2">
    <source>
        <dbReference type="Pfam" id="PF13175"/>
    </source>
</evidence>
<evidence type="ECO:0000256" key="1">
    <source>
        <dbReference type="ARBA" id="ARBA00023236"/>
    </source>
</evidence>
<comment type="caution">
    <text evidence="3">The sequence shown here is derived from an EMBL/GenBank/DDBJ whole genome shotgun (WGS) entry which is preliminary data.</text>
</comment>
<keyword evidence="4" id="KW-1185">Reference proteome</keyword>
<reference evidence="3 4" key="1">
    <citation type="submission" date="2019-03" db="EMBL/GenBank/DDBJ databases">
        <title>Genomics of glacier-inhabiting Cryobacterium strains.</title>
        <authorList>
            <person name="Liu Q."/>
            <person name="Xin Y.-H."/>
        </authorList>
    </citation>
    <scope>NUCLEOTIDE SEQUENCE [LARGE SCALE GENOMIC DNA]</scope>
    <source>
        <strain evidence="3 4">CGMCC 1.4292</strain>
    </source>
</reference>
<evidence type="ECO:0000313" key="4">
    <source>
        <dbReference type="Proteomes" id="UP000298218"/>
    </source>
</evidence>
<sequence length="109" mass="12064">MKLTRIAIEGFRSIADLPELGIGAPTLLTGHNDAGKSSILDAIRFLLNDYALLERDRTYVANQEEGLEENQSGRRVPQSWVEGVFALSEVEQTELGLGDRCEVASSAWW</sequence>
<gene>
    <name evidence="3" type="ORF">E3T53_16885</name>
</gene>
<dbReference type="InterPro" id="IPR027417">
    <property type="entry name" value="P-loop_NTPase"/>
</dbReference>
<dbReference type="GO" id="GO:0009432">
    <property type="term" value="P:SOS response"/>
    <property type="evidence" value="ECO:0007669"/>
    <property type="project" value="UniProtKB-KW"/>
</dbReference>
<organism evidence="3 4">
    <name type="scientific">Cryobacterium psychrophilum</name>
    <dbReference type="NCBI Taxonomy" id="41988"/>
    <lineage>
        <taxon>Bacteria</taxon>
        <taxon>Bacillati</taxon>
        <taxon>Actinomycetota</taxon>
        <taxon>Actinomycetes</taxon>
        <taxon>Micrococcales</taxon>
        <taxon>Microbacteriaceae</taxon>
        <taxon>Cryobacterium</taxon>
    </lineage>
</organism>
<keyword evidence="1" id="KW-0227">DNA damage</keyword>
<proteinExistence type="predicted"/>
<dbReference type="SUPFAM" id="SSF52540">
    <property type="entry name" value="P-loop containing nucleoside triphosphate hydrolases"/>
    <property type="match status" value="1"/>
</dbReference>
<dbReference type="Proteomes" id="UP000298218">
    <property type="component" value="Unassembled WGS sequence"/>
</dbReference>
<dbReference type="Gene3D" id="3.40.50.300">
    <property type="entry name" value="P-loop containing nucleotide triphosphate hydrolases"/>
    <property type="match status" value="1"/>
</dbReference>
<dbReference type="Pfam" id="PF13175">
    <property type="entry name" value="AAA_15"/>
    <property type="match status" value="1"/>
</dbReference>
<dbReference type="PANTHER" id="PTHR32182:SF22">
    <property type="entry name" value="ATP-DEPENDENT ENDONUCLEASE, OLD FAMILY-RELATED"/>
    <property type="match status" value="1"/>
</dbReference>
<keyword evidence="1" id="KW-0742">SOS response</keyword>
<dbReference type="AlphaFoldDB" id="A0A4Y8KHW0"/>
<name>A0A4Y8KHW0_9MICO</name>
<feature type="domain" description="Endonuclease GajA/Old nuclease/RecF-like AAA" evidence="2">
    <location>
        <begin position="1"/>
        <end position="62"/>
    </location>
</feature>
<protein>
    <submittedName>
        <fullName evidence="3">DUF2813 domain-containing protein</fullName>
    </submittedName>
</protein>
<dbReference type="GO" id="GO:0006302">
    <property type="term" value="P:double-strand break repair"/>
    <property type="evidence" value="ECO:0007669"/>
    <property type="project" value="TreeGrafter"/>
</dbReference>
<dbReference type="GO" id="GO:0000731">
    <property type="term" value="P:DNA synthesis involved in DNA repair"/>
    <property type="evidence" value="ECO:0007669"/>
    <property type="project" value="TreeGrafter"/>
</dbReference>
<dbReference type="InterPro" id="IPR041685">
    <property type="entry name" value="AAA_GajA/Old/RecF-like"/>
</dbReference>